<accession>A0ABV9TTR0</accession>
<gene>
    <name evidence="3" type="ORF">ACFPCY_06255</name>
</gene>
<feature type="compositionally biased region" description="Basic and acidic residues" evidence="1">
    <location>
        <begin position="583"/>
        <end position="593"/>
    </location>
</feature>
<proteinExistence type="predicted"/>
<evidence type="ECO:0000313" key="4">
    <source>
        <dbReference type="Proteomes" id="UP001595872"/>
    </source>
</evidence>
<dbReference type="Pfam" id="PF03432">
    <property type="entry name" value="Relaxase"/>
    <property type="match status" value="1"/>
</dbReference>
<sequence length="593" mass="65501">MIGKVRRGSRVEGLLRYLFGPGNDGEHRDAYIVTGFRSVDELEPLRRPDETRDLRRLDALLTQPMKLLGERNYRKPVWHLSLRAAPEDPILTDQQWARIAVQMMDRVGLAPDGDPDAVRWIAVRHADDHIHLVATLARQDGVRPDVWNDARFIRAGCREVEDELGLRRTAPADRTAARRATRGEQEKARREGRAEDPRSALRRTVQEAAAAARTESEFYDLLRRAGVLVRQRHSQHNPDQVTGYAVALPEYRTAAGPAVWYGGGKLAADLTLPKLRARWTEAGPPVSGRGLDERTVRAYLRTAVRQAADQARTAAEFLGHLEAAGIMVRTRESVRNPQQLTGYAVALPDHRDAQGRPAWYTSGKLAADLSWTQLVRAWQHEPSPVPRALALSADERRAVYEDAARAAAFASAEIRRHTVTRPHAARDACWATADVLRSAARATGNNHLRNAADAYDRAARAPFGRPPAPTPSGNRLRAIARVLAITRSGDSVALQLISTLALALLALVEAITDLHRLQNRQAQAGATRAASAHLHQINSEEHPWLSKDQPMPEPVALAMADVPTPWAPPAFAAPPSAPLASRPKKDQQPRHVL</sequence>
<protein>
    <submittedName>
        <fullName evidence="3">Relaxase/mobilization nuclease domain-containing protein</fullName>
    </submittedName>
</protein>
<feature type="region of interest" description="Disordered" evidence="1">
    <location>
        <begin position="168"/>
        <end position="202"/>
    </location>
</feature>
<keyword evidence="4" id="KW-1185">Reference proteome</keyword>
<dbReference type="RefSeq" id="WP_378252652.1">
    <property type="nucleotide sequence ID" value="NZ_JBHSIT010000002.1"/>
</dbReference>
<dbReference type="InterPro" id="IPR005094">
    <property type="entry name" value="Endonuclease_MobA/VirD2"/>
</dbReference>
<dbReference type="Proteomes" id="UP001595872">
    <property type="component" value="Unassembled WGS sequence"/>
</dbReference>
<name>A0ABV9TTR0_9ACTN</name>
<feature type="region of interest" description="Disordered" evidence="1">
    <location>
        <begin position="567"/>
        <end position="593"/>
    </location>
</feature>
<organism evidence="3 4">
    <name type="scientific">Actinomadura gamaensis</name>
    <dbReference type="NCBI Taxonomy" id="1763541"/>
    <lineage>
        <taxon>Bacteria</taxon>
        <taxon>Bacillati</taxon>
        <taxon>Actinomycetota</taxon>
        <taxon>Actinomycetes</taxon>
        <taxon>Streptosporangiales</taxon>
        <taxon>Thermomonosporaceae</taxon>
        <taxon>Actinomadura</taxon>
    </lineage>
</organism>
<reference evidence="4" key="1">
    <citation type="journal article" date="2019" name="Int. J. Syst. Evol. Microbiol.">
        <title>The Global Catalogue of Microorganisms (GCM) 10K type strain sequencing project: providing services to taxonomists for standard genome sequencing and annotation.</title>
        <authorList>
            <consortium name="The Broad Institute Genomics Platform"/>
            <consortium name="The Broad Institute Genome Sequencing Center for Infectious Disease"/>
            <person name="Wu L."/>
            <person name="Ma J."/>
        </authorList>
    </citation>
    <scope>NUCLEOTIDE SEQUENCE [LARGE SCALE GENOMIC DNA]</scope>
    <source>
        <strain evidence="4">KLKA75</strain>
    </source>
</reference>
<evidence type="ECO:0000256" key="1">
    <source>
        <dbReference type="SAM" id="MobiDB-lite"/>
    </source>
</evidence>
<dbReference type="EMBL" id="JBHSIT010000002">
    <property type="protein sequence ID" value="MFC4906911.1"/>
    <property type="molecule type" value="Genomic_DNA"/>
</dbReference>
<feature type="compositionally biased region" description="Basic and acidic residues" evidence="1">
    <location>
        <begin position="181"/>
        <end position="199"/>
    </location>
</feature>
<evidence type="ECO:0000313" key="3">
    <source>
        <dbReference type="EMBL" id="MFC4906911.1"/>
    </source>
</evidence>
<feature type="domain" description="MobA/VirD2-like nuclease" evidence="2">
    <location>
        <begin position="70"/>
        <end position="166"/>
    </location>
</feature>
<comment type="caution">
    <text evidence="3">The sequence shown here is derived from an EMBL/GenBank/DDBJ whole genome shotgun (WGS) entry which is preliminary data.</text>
</comment>
<evidence type="ECO:0000259" key="2">
    <source>
        <dbReference type="Pfam" id="PF03432"/>
    </source>
</evidence>
<feature type="compositionally biased region" description="Pro residues" evidence="1">
    <location>
        <begin position="567"/>
        <end position="577"/>
    </location>
</feature>